<feature type="domain" description="Isochorismatase-like" evidence="2">
    <location>
        <begin position="8"/>
        <end position="188"/>
    </location>
</feature>
<dbReference type="InterPro" id="IPR036380">
    <property type="entry name" value="Isochorismatase-like_sf"/>
</dbReference>
<dbReference type="Pfam" id="PF00857">
    <property type="entry name" value="Isochorismatase"/>
    <property type="match status" value="1"/>
</dbReference>
<dbReference type="EMBL" id="PPEL01000126">
    <property type="protein sequence ID" value="PNV64271.1"/>
    <property type="molecule type" value="Genomic_DNA"/>
</dbReference>
<evidence type="ECO:0000313" key="4">
    <source>
        <dbReference type="Proteomes" id="UP000236488"/>
    </source>
</evidence>
<dbReference type="SUPFAM" id="SSF52499">
    <property type="entry name" value="Isochorismatase-like hydrolases"/>
    <property type="match status" value="1"/>
</dbReference>
<dbReference type="PANTHER" id="PTHR43540:SF6">
    <property type="entry name" value="ISOCHORISMATASE-LIKE DOMAIN-CONTAINING PROTEIN"/>
    <property type="match status" value="1"/>
</dbReference>
<keyword evidence="4" id="KW-1185">Reference proteome</keyword>
<dbReference type="InterPro" id="IPR050272">
    <property type="entry name" value="Isochorismatase-like_hydrls"/>
</dbReference>
<dbReference type="PANTHER" id="PTHR43540">
    <property type="entry name" value="PEROXYUREIDOACRYLATE/UREIDOACRYLATE AMIDOHYDROLASE-RELATED"/>
    <property type="match status" value="1"/>
</dbReference>
<comment type="caution">
    <text evidence="3">The sequence shown here is derived from an EMBL/GenBank/DDBJ whole genome shotgun (WGS) entry which is preliminary data.</text>
</comment>
<gene>
    <name evidence="3" type="ORF">C2L80_12850</name>
</gene>
<accession>A0A2K2U1U6</accession>
<evidence type="ECO:0000256" key="1">
    <source>
        <dbReference type="ARBA" id="ARBA00022801"/>
    </source>
</evidence>
<dbReference type="Proteomes" id="UP000236488">
    <property type="component" value="Unassembled WGS sequence"/>
</dbReference>
<keyword evidence="1 3" id="KW-0378">Hydrolase</keyword>
<dbReference type="InterPro" id="IPR000868">
    <property type="entry name" value="Isochorismatase-like_dom"/>
</dbReference>
<dbReference type="Gene3D" id="3.40.50.850">
    <property type="entry name" value="Isochorismatase-like"/>
    <property type="match status" value="1"/>
</dbReference>
<dbReference type="CDD" id="cd00431">
    <property type="entry name" value="cysteine_hydrolases"/>
    <property type="match status" value="1"/>
</dbReference>
<proteinExistence type="predicted"/>
<dbReference type="GO" id="GO:0016787">
    <property type="term" value="F:hydrolase activity"/>
    <property type="evidence" value="ECO:0007669"/>
    <property type="project" value="UniProtKB-KW"/>
</dbReference>
<dbReference type="AlphaFoldDB" id="A0A2K2U1U6"/>
<evidence type="ECO:0000259" key="2">
    <source>
        <dbReference type="Pfam" id="PF00857"/>
    </source>
</evidence>
<name>A0A2K2U1U6_9ACTN</name>
<dbReference type="RefSeq" id="WP_087198756.1">
    <property type="nucleotide sequence ID" value="NZ_PPEL01000126.1"/>
</dbReference>
<sequence length="217" mass="23219">MIRPRTAAFLVIDMQHGFVDPSSSLCVAGAAATVPACSRALDKARELGMPVFHIVREYAEDGSDVEATRRADWIAGGKPLSRACASPRSLAEVEPLAPQGSDRVIVKPRFSAFFGTQLDLVLRRMGVGTVVLTGTTTPNCIRTTCYDALSLDYNVAIVEDCTSSRSPQVQAASIEDMRCVGAHILSCEEFCDVGLADMPDIVAEARAACHAGTEELR</sequence>
<organism evidence="3 4">
    <name type="scientific">Rubneribacter badeniensis</name>
    <dbReference type="NCBI Taxonomy" id="2070688"/>
    <lineage>
        <taxon>Bacteria</taxon>
        <taxon>Bacillati</taxon>
        <taxon>Actinomycetota</taxon>
        <taxon>Coriobacteriia</taxon>
        <taxon>Eggerthellales</taxon>
        <taxon>Eggerthellaceae</taxon>
        <taxon>Rubneribacter</taxon>
    </lineage>
</organism>
<evidence type="ECO:0000313" key="3">
    <source>
        <dbReference type="EMBL" id="PNV64271.1"/>
    </source>
</evidence>
<reference evidence="3 4" key="1">
    <citation type="journal article" date="2018" name="Int. J. Syst. Evol. Microbiol.">
        <title>Rubneribacter badeniensis gen. nov., sp. nov. and Enteroscipio rubneri gen. nov., sp. nov., new members of the Eggerthellaceae isolated from human faeces.</title>
        <authorList>
            <person name="Danylec N."/>
            <person name="Gobl A."/>
            <person name="Stoll D.A."/>
            <person name="Hetzer B."/>
            <person name="Kulling S.E."/>
            <person name="Huch M."/>
        </authorList>
    </citation>
    <scope>NUCLEOTIDE SEQUENCE [LARGE SCALE GENOMIC DNA]</scope>
    <source>
        <strain evidence="3 4">ResAG-85</strain>
    </source>
</reference>
<protein>
    <submittedName>
        <fullName evidence="3">Cysteine hydrolase</fullName>
    </submittedName>
</protein>